<dbReference type="AlphaFoldDB" id="A0A0K1Q4A3"/>
<keyword evidence="1" id="KW-1133">Transmembrane helix</keyword>
<keyword evidence="4" id="KW-1185">Reference proteome</keyword>
<dbReference type="STRING" id="1391654.AKJ09_07145"/>
<dbReference type="InterPro" id="IPR026841">
    <property type="entry name" value="Aur1/Ipt1"/>
</dbReference>
<organism evidence="3 4">
    <name type="scientific">Labilithrix luteola</name>
    <dbReference type="NCBI Taxonomy" id="1391654"/>
    <lineage>
        <taxon>Bacteria</taxon>
        <taxon>Pseudomonadati</taxon>
        <taxon>Myxococcota</taxon>
        <taxon>Polyangia</taxon>
        <taxon>Polyangiales</taxon>
        <taxon>Labilitrichaceae</taxon>
        <taxon>Labilithrix</taxon>
    </lineage>
</organism>
<dbReference type="KEGG" id="llu:AKJ09_07145"/>
<feature type="transmembrane region" description="Helical" evidence="1">
    <location>
        <begin position="205"/>
        <end position="225"/>
    </location>
</feature>
<accession>A0A0K1Q4A3</accession>
<dbReference type="EMBL" id="CP012333">
    <property type="protein sequence ID" value="AKV00482.1"/>
    <property type="molecule type" value="Genomic_DNA"/>
</dbReference>
<evidence type="ECO:0000256" key="1">
    <source>
        <dbReference type="SAM" id="Phobius"/>
    </source>
</evidence>
<dbReference type="Pfam" id="PF14378">
    <property type="entry name" value="PAP2_3"/>
    <property type="match status" value="1"/>
</dbReference>
<name>A0A0K1Q4A3_9BACT</name>
<evidence type="ECO:0000313" key="4">
    <source>
        <dbReference type="Proteomes" id="UP000064967"/>
    </source>
</evidence>
<gene>
    <name evidence="3" type="ORF">AKJ09_07145</name>
</gene>
<feature type="transmembrane region" description="Helical" evidence="1">
    <location>
        <begin position="79"/>
        <end position="98"/>
    </location>
</feature>
<dbReference type="Proteomes" id="UP000064967">
    <property type="component" value="Chromosome"/>
</dbReference>
<keyword evidence="1" id="KW-0812">Transmembrane</keyword>
<reference evidence="3 4" key="1">
    <citation type="submission" date="2015-08" db="EMBL/GenBank/DDBJ databases">
        <authorList>
            <person name="Babu N.S."/>
            <person name="Beckwith C.J."/>
            <person name="Beseler K.G."/>
            <person name="Brison A."/>
            <person name="Carone J.V."/>
            <person name="Caskin T.P."/>
            <person name="Diamond M."/>
            <person name="Durham M.E."/>
            <person name="Foxe J.M."/>
            <person name="Go M."/>
            <person name="Henderson B.A."/>
            <person name="Jones I.B."/>
            <person name="McGettigan J.A."/>
            <person name="Micheletti S.J."/>
            <person name="Nasrallah M.E."/>
            <person name="Ortiz D."/>
            <person name="Piller C.R."/>
            <person name="Privatt S.R."/>
            <person name="Schneider S.L."/>
            <person name="Sharp S."/>
            <person name="Smith T.C."/>
            <person name="Stanton J.D."/>
            <person name="Ullery H.E."/>
            <person name="Wilson R.J."/>
            <person name="Serrano M.G."/>
            <person name="Buck G."/>
            <person name="Lee V."/>
            <person name="Wang Y."/>
            <person name="Carvalho R."/>
            <person name="Voegtly L."/>
            <person name="Shi R."/>
            <person name="Duckworth R."/>
            <person name="Johnson A."/>
            <person name="Loviza R."/>
            <person name="Walstead R."/>
            <person name="Shah Z."/>
            <person name="Kiflezghi M."/>
            <person name="Wade K."/>
            <person name="Ball S.L."/>
            <person name="Bradley K.W."/>
            <person name="Asai D.J."/>
            <person name="Bowman C.A."/>
            <person name="Russell D.A."/>
            <person name="Pope W.H."/>
            <person name="Jacobs-Sera D."/>
            <person name="Hendrix R.W."/>
            <person name="Hatfull G.F."/>
        </authorList>
    </citation>
    <scope>NUCLEOTIDE SEQUENCE [LARGE SCALE GENOMIC DNA]</scope>
    <source>
        <strain evidence="3 4">DSM 27648</strain>
    </source>
</reference>
<feature type="domain" description="Inositolphosphotransferase Aur1/Ipt1" evidence="2">
    <location>
        <begin position="169"/>
        <end position="328"/>
    </location>
</feature>
<dbReference type="GO" id="GO:0016020">
    <property type="term" value="C:membrane"/>
    <property type="evidence" value="ECO:0007669"/>
    <property type="project" value="UniProtKB-SubCell"/>
</dbReference>
<feature type="transmembrane region" description="Helical" evidence="1">
    <location>
        <begin position="316"/>
        <end position="336"/>
    </location>
</feature>
<feature type="transmembrane region" description="Helical" evidence="1">
    <location>
        <begin position="291"/>
        <end position="310"/>
    </location>
</feature>
<proteinExistence type="predicted"/>
<feature type="transmembrane region" description="Helical" evidence="1">
    <location>
        <begin position="174"/>
        <end position="193"/>
    </location>
</feature>
<feature type="transmembrane region" description="Helical" evidence="1">
    <location>
        <begin position="262"/>
        <end position="279"/>
    </location>
</feature>
<sequence>MRTRWYTQLAFALAAFLGVRPSREVDYRSYDERPLSSETPRTLADELVIRLSALDWLFIGYLLTLLARVAVGDRGPHGLAMGYLGLDLTIFLGILWLTRGGVIASPALSGLVYRLGALLPLLTSFFQLQYILPAASGPAVDADVYAFDLRVFGAEPSEAWDRFVSPRTTEWFSFFYYGYFYLVAVHVLPLLLFGRDSARMRRFSFGFVWLYCVGHVVYTFVPAYGPHAFLASHFHHVLQGGTWWPLVQKTVASVDGSVRTDVFPSLHTAGPSFLALFAFEHRKSGIFRWTWLPTALSATQIILATMFLRWHYAVDIFAGLLLAVSGIYVSRAALWWDSARERAGGPPVWPATPFR</sequence>
<evidence type="ECO:0000313" key="3">
    <source>
        <dbReference type="EMBL" id="AKV00482.1"/>
    </source>
</evidence>
<feature type="transmembrane region" description="Helical" evidence="1">
    <location>
        <begin position="48"/>
        <end position="67"/>
    </location>
</feature>
<keyword evidence="1" id="KW-0472">Membrane</keyword>
<protein>
    <submittedName>
        <fullName evidence="3">Phosphoesterase, PA-phosphatase related protein</fullName>
    </submittedName>
</protein>
<dbReference type="Gene3D" id="1.20.144.10">
    <property type="entry name" value="Phosphatidic acid phosphatase type 2/haloperoxidase"/>
    <property type="match status" value="1"/>
</dbReference>
<evidence type="ECO:0000259" key="2">
    <source>
        <dbReference type="Pfam" id="PF14378"/>
    </source>
</evidence>